<dbReference type="AlphaFoldDB" id="V5WGS7"/>
<dbReference type="STRING" id="1307761.L21SP2_0951"/>
<dbReference type="OrthoDB" id="344594at2"/>
<dbReference type="HOGENOM" id="CLU_083400_0_0_12"/>
<evidence type="ECO:0000313" key="2">
    <source>
        <dbReference type="EMBL" id="AHC14371.1"/>
    </source>
</evidence>
<dbReference type="eggNOG" id="COG2318">
    <property type="taxonomic scope" value="Bacteria"/>
</dbReference>
<name>V5WGS7_9SPIO</name>
<reference evidence="2 3" key="1">
    <citation type="journal article" date="2015" name="Stand. Genomic Sci.">
        <title>Complete genome sequence and description of Salinispira pacifica gen. nov., sp. nov., a novel spirochaete isolated form a hypersaline microbial mat.</title>
        <authorList>
            <person name="Ben Hania W."/>
            <person name="Joseph M."/>
            <person name="Schumann P."/>
            <person name="Bunk B."/>
            <person name="Fiebig A."/>
            <person name="Sproer C."/>
            <person name="Klenk H.P."/>
            <person name="Fardeau M.L."/>
            <person name="Spring S."/>
        </authorList>
    </citation>
    <scope>NUCLEOTIDE SEQUENCE [LARGE SCALE GENOMIC DNA]</scope>
    <source>
        <strain evidence="2 3">L21-RPul-D2</strain>
    </source>
</reference>
<dbReference type="PANTHER" id="PTHR39473:SF1">
    <property type="entry name" value="DINB-LIKE DOMAIN-CONTAINING PROTEIN"/>
    <property type="match status" value="1"/>
</dbReference>
<dbReference type="RefSeq" id="WP_024267302.1">
    <property type="nucleotide sequence ID" value="NC_023035.1"/>
</dbReference>
<dbReference type="EMBL" id="CP006939">
    <property type="protein sequence ID" value="AHC14371.1"/>
    <property type="molecule type" value="Genomic_DNA"/>
</dbReference>
<evidence type="ECO:0008006" key="4">
    <source>
        <dbReference type="Google" id="ProtNLM"/>
    </source>
</evidence>
<feature type="compositionally biased region" description="Polar residues" evidence="1">
    <location>
        <begin position="1"/>
        <end position="11"/>
    </location>
</feature>
<dbReference type="Proteomes" id="UP000018680">
    <property type="component" value="Chromosome"/>
</dbReference>
<organism evidence="2 3">
    <name type="scientific">Salinispira pacifica</name>
    <dbReference type="NCBI Taxonomy" id="1307761"/>
    <lineage>
        <taxon>Bacteria</taxon>
        <taxon>Pseudomonadati</taxon>
        <taxon>Spirochaetota</taxon>
        <taxon>Spirochaetia</taxon>
        <taxon>Spirochaetales</taxon>
        <taxon>Spirochaetaceae</taxon>
        <taxon>Salinispira</taxon>
    </lineage>
</organism>
<evidence type="ECO:0000313" key="3">
    <source>
        <dbReference type="Proteomes" id="UP000018680"/>
    </source>
</evidence>
<dbReference type="KEGG" id="slr:L21SP2_0951"/>
<sequence>MSDINRSTNTHQTRRADSVSGSAGQEAGELRTFLIDENLGLLKQGREVIASLSAGEYSRPLEGTRAAGTVGKHFRHVLNFYQNLCEHTEGVLNYDTRIRDPDVENRPESALKLLGDIESMLNEWRNPGGSREQSIVIAIGNGSESMHRMESSLERELKFVLEHSLHHYAIISMVLNSRNIPVPPEFGIAPSTLAFLGRR</sequence>
<proteinExistence type="predicted"/>
<accession>V5WGS7</accession>
<protein>
    <recommendedName>
        <fullName evidence="4">DinB-like domain-containing protein</fullName>
    </recommendedName>
</protein>
<keyword evidence="3" id="KW-1185">Reference proteome</keyword>
<dbReference type="PANTHER" id="PTHR39473">
    <property type="match status" value="1"/>
</dbReference>
<gene>
    <name evidence="2" type="ORF">L21SP2_0951</name>
</gene>
<feature type="region of interest" description="Disordered" evidence="1">
    <location>
        <begin position="1"/>
        <end position="24"/>
    </location>
</feature>
<evidence type="ECO:0000256" key="1">
    <source>
        <dbReference type="SAM" id="MobiDB-lite"/>
    </source>
</evidence>